<dbReference type="EMBL" id="CP032050">
    <property type="protein sequence ID" value="AYN68367.1"/>
    <property type="molecule type" value="Genomic_DNA"/>
</dbReference>
<dbReference type="PROSITE" id="PS50975">
    <property type="entry name" value="ATP_GRASP"/>
    <property type="match status" value="1"/>
</dbReference>
<dbReference type="Proteomes" id="UP000276309">
    <property type="component" value="Chromosome"/>
</dbReference>
<evidence type="ECO:0000313" key="7">
    <source>
        <dbReference type="Proteomes" id="UP000276309"/>
    </source>
</evidence>
<keyword evidence="2 4" id="KW-0547">Nucleotide-binding</keyword>
<dbReference type="RefSeq" id="WP_121849380.1">
    <property type="nucleotide sequence ID" value="NZ_CP032050.1"/>
</dbReference>
<dbReference type="InterPro" id="IPR011761">
    <property type="entry name" value="ATP-grasp"/>
</dbReference>
<evidence type="ECO:0000256" key="1">
    <source>
        <dbReference type="ARBA" id="ARBA00022598"/>
    </source>
</evidence>
<dbReference type="AlphaFoldDB" id="A0A3G2L7X4"/>
<sequence>MNKKLYLVYPKSAESGTIETLPNTEGMNLIDEDEFLKLQKYFNGSEKVCITSEASLETVLKTLKDPIKKEGIMAMKEKQLFRSLLKEMYPAFEYYPVSFDDIETLKIPSKKIIKPIKGCFGTAVKTIDEHSDLGKVSKEIKSEIEKNSAVLSNSVLSQSEFMVEDYIEGDEYAVDMFYDSKGRPHIVNIYFHPIPKHTEYLHMIYYTSKSVFETIFEKAITFFNRLNEELQLKNVTLHSEFRFSDDLVPIEINAMRFGGMGLGNMIYHGLQVNPYQHFIEEKSPDWKKIWQQHPTTNFVFFIAYNGTQINKDLQRPNLKKLESRFTKILNKSIFDYQKQLAFGTFTLDEDNDNIERLLQIDFNDYYEDIVSN</sequence>
<keyword evidence="3 4" id="KW-0067">ATP-binding</keyword>
<dbReference type="SUPFAM" id="SSF56059">
    <property type="entry name" value="Glutathione synthetase ATP-binding domain-like"/>
    <property type="match status" value="1"/>
</dbReference>
<dbReference type="GO" id="GO:0005524">
    <property type="term" value="F:ATP binding"/>
    <property type="evidence" value="ECO:0007669"/>
    <property type="project" value="UniProtKB-UniRule"/>
</dbReference>
<feature type="domain" description="ATP-grasp" evidence="5">
    <location>
        <begin position="82"/>
        <end position="283"/>
    </location>
</feature>
<dbReference type="Gene3D" id="3.30.470.20">
    <property type="entry name" value="ATP-grasp fold, B domain"/>
    <property type="match status" value="1"/>
</dbReference>
<evidence type="ECO:0000256" key="4">
    <source>
        <dbReference type="PROSITE-ProRule" id="PRU00409"/>
    </source>
</evidence>
<protein>
    <submittedName>
        <fullName evidence="6">ATP-grasp domain-containing protein</fullName>
    </submittedName>
</protein>
<dbReference type="Pfam" id="PF13535">
    <property type="entry name" value="ATP-grasp_4"/>
    <property type="match status" value="1"/>
</dbReference>
<keyword evidence="1" id="KW-0436">Ligase</keyword>
<accession>A0A3G2L7X4</accession>
<reference evidence="6 7" key="1">
    <citation type="submission" date="2018-08" db="EMBL/GenBank/DDBJ databases">
        <title>The reduced genetic potential of extracellular carbohydrate catabolism in Euzebyella marina RN62, a Flavobacteriia bacterium isolated from the hadal water.</title>
        <authorList>
            <person name="Xue C."/>
        </authorList>
    </citation>
    <scope>NUCLEOTIDE SEQUENCE [LARGE SCALE GENOMIC DNA]</scope>
    <source>
        <strain evidence="6 7">RN62</strain>
    </source>
</reference>
<keyword evidence="7" id="KW-1185">Reference proteome</keyword>
<evidence type="ECO:0000313" key="6">
    <source>
        <dbReference type="EMBL" id="AYN68367.1"/>
    </source>
</evidence>
<dbReference type="GO" id="GO:0046872">
    <property type="term" value="F:metal ion binding"/>
    <property type="evidence" value="ECO:0007669"/>
    <property type="project" value="InterPro"/>
</dbReference>
<dbReference type="InterPro" id="IPR052032">
    <property type="entry name" value="ATP-dep_AA_Ligase"/>
</dbReference>
<dbReference type="PANTHER" id="PTHR43585">
    <property type="entry name" value="FUMIPYRROLE BIOSYNTHESIS PROTEIN C"/>
    <property type="match status" value="1"/>
</dbReference>
<evidence type="ECO:0000256" key="2">
    <source>
        <dbReference type="ARBA" id="ARBA00022741"/>
    </source>
</evidence>
<evidence type="ECO:0000256" key="3">
    <source>
        <dbReference type="ARBA" id="ARBA00022840"/>
    </source>
</evidence>
<dbReference type="OrthoDB" id="9803907at2"/>
<dbReference type="KEGG" id="emar:D1013_13755"/>
<dbReference type="GO" id="GO:0016874">
    <property type="term" value="F:ligase activity"/>
    <property type="evidence" value="ECO:0007669"/>
    <property type="project" value="UniProtKB-KW"/>
</dbReference>
<name>A0A3G2L7X4_9FLAO</name>
<gene>
    <name evidence="6" type="ORF">D1013_13755</name>
</gene>
<dbReference type="PANTHER" id="PTHR43585:SF2">
    <property type="entry name" value="ATP-GRASP ENZYME FSQD"/>
    <property type="match status" value="1"/>
</dbReference>
<evidence type="ECO:0000259" key="5">
    <source>
        <dbReference type="PROSITE" id="PS50975"/>
    </source>
</evidence>
<organism evidence="6 7">
    <name type="scientific">Euzebyella marina</name>
    <dbReference type="NCBI Taxonomy" id="1761453"/>
    <lineage>
        <taxon>Bacteria</taxon>
        <taxon>Pseudomonadati</taxon>
        <taxon>Bacteroidota</taxon>
        <taxon>Flavobacteriia</taxon>
        <taxon>Flavobacteriales</taxon>
        <taxon>Flavobacteriaceae</taxon>
        <taxon>Euzebyella</taxon>
    </lineage>
</organism>
<proteinExistence type="predicted"/>